<dbReference type="EMBL" id="PKMF04000033">
    <property type="protein sequence ID" value="KAK7856841.1"/>
    <property type="molecule type" value="Genomic_DNA"/>
</dbReference>
<evidence type="ECO:0000313" key="1">
    <source>
        <dbReference type="EMBL" id="KAK7856841.1"/>
    </source>
</evidence>
<accession>A0AAW0M0V3</accession>
<dbReference type="AlphaFoldDB" id="A0AAW0M0V3"/>
<reference evidence="1" key="1">
    <citation type="submission" date="2017-12" db="EMBL/GenBank/DDBJ databases">
        <authorList>
            <person name="Barbosa P."/>
            <person name="Usie A."/>
            <person name="Ramos A.M."/>
        </authorList>
    </citation>
    <scope>NUCLEOTIDE SEQUENCE</scope>
    <source>
        <strain evidence="1">HL8</strain>
        <tissue evidence="1">Leaves</tissue>
    </source>
</reference>
<comment type="caution">
    <text evidence="1">The sequence shown here is derived from an EMBL/GenBank/DDBJ whole genome shotgun (WGS) entry which is preliminary data.</text>
</comment>
<protein>
    <submittedName>
        <fullName evidence="1">Uncharacterized protein</fullName>
    </submittedName>
</protein>
<reference evidence="1" key="3">
    <citation type="submission" date="2023-07" db="EMBL/GenBank/DDBJ databases">
        <title>An improved reference 1 genome and first organelle genomes of Quercus suber.</title>
        <authorList>
            <consortium name="Genosuber Consortium"/>
            <person name="Usie A."/>
            <person name="Serra O."/>
            <person name="Barros P."/>
        </authorList>
    </citation>
    <scope>NUCLEOTIDE SEQUENCE</scope>
    <source>
        <strain evidence="1">HL8</strain>
        <tissue evidence="1">Leaves</tissue>
    </source>
</reference>
<sequence>MVEEVVEEEEEGVEVGSTRCRFLEEPIVIFCLFGEGEREGGREEDKDFVTGFYLYRDCGNGGMHVEWTGG</sequence>
<reference evidence="1" key="2">
    <citation type="journal article" date="2018" name="Sci. Data">
        <title>The draft genome sequence of cork oak.</title>
        <authorList>
            <person name="Ramos A.M."/>
            <person name="Usie A."/>
            <person name="Barbosa P."/>
            <person name="Barros P.M."/>
            <person name="Capote T."/>
            <person name="Chaves I."/>
            <person name="Simoes F."/>
            <person name="Abreu I."/>
            <person name="Carrasquinho I."/>
            <person name="Faro C."/>
            <person name="Guimaraes J.B."/>
            <person name="Mendonca D."/>
            <person name="Nobrega F."/>
            <person name="Rodrigues L."/>
            <person name="Saibo N.J.M."/>
            <person name="Varela M.C."/>
            <person name="Egas C."/>
            <person name="Matos J."/>
            <person name="Miguel C.M."/>
            <person name="Oliveira M.M."/>
            <person name="Ricardo C.P."/>
            <person name="Goncalves S."/>
        </authorList>
    </citation>
    <scope>NUCLEOTIDE SEQUENCE [LARGE SCALE GENOMIC DNA]</scope>
    <source>
        <strain evidence="1">HL8</strain>
    </source>
</reference>
<organism evidence="1">
    <name type="scientific">Quercus suber</name>
    <name type="common">Cork oak</name>
    <dbReference type="NCBI Taxonomy" id="58331"/>
    <lineage>
        <taxon>Eukaryota</taxon>
        <taxon>Viridiplantae</taxon>
        <taxon>Streptophyta</taxon>
        <taxon>Embryophyta</taxon>
        <taxon>Tracheophyta</taxon>
        <taxon>Spermatophyta</taxon>
        <taxon>Magnoliopsida</taxon>
        <taxon>eudicotyledons</taxon>
        <taxon>Gunneridae</taxon>
        <taxon>Pentapetalae</taxon>
        <taxon>rosids</taxon>
        <taxon>fabids</taxon>
        <taxon>Fagales</taxon>
        <taxon>Fagaceae</taxon>
        <taxon>Quercus</taxon>
    </lineage>
</organism>
<gene>
    <name evidence="1" type="ORF">CFP56_021568</name>
</gene>
<proteinExistence type="predicted"/>
<name>A0AAW0M0V3_QUESU</name>